<organism evidence="1 2">
    <name type="scientific">Caerostris darwini</name>
    <dbReference type="NCBI Taxonomy" id="1538125"/>
    <lineage>
        <taxon>Eukaryota</taxon>
        <taxon>Metazoa</taxon>
        <taxon>Ecdysozoa</taxon>
        <taxon>Arthropoda</taxon>
        <taxon>Chelicerata</taxon>
        <taxon>Arachnida</taxon>
        <taxon>Araneae</taxon>
        <taxon>Araneomorphae</taxon>
        <taxon>Entelegynae</taxon>
        <taxon>Araneoidea</taxon>
        <taxon>Araneidae</taxon>
        <taxon>Caerostris</taxon>
    </lineage>
</organism>
<name>A0AAV4PYD9_9ARAC</name>
<dbReference type="EMBL" id="BPLQ01003643">
    <property type="protein sequence ID" value="GIY02062.1"/>
    <property type="molecule type" value="Genomic_DNA"/>
</dbReference>
<accession>A0AAV4PYD9</accession>
<evidence type="ECO:0000313" key="2">
    <source>
        <dbReference type="Proteomes" id="UP001054837"/>
    </source>
</evidence>
<dbReference type="AlphaFoldDB" id="A0AAV4PYD9"/>
<gene>
    <name evidence="1" type="ORF">CDAR_229521</name>
</gene>
<comment type="caution">
    <text evidence="1">The sequence shown here is derived from an EMBL/GenBank/DDBJ whole genome shotgun (WGS) entry which is preliminary data.</text>
</comment>
<proteinExistence type="predicted"/>
<sequence>MLYYWTKERRCLQTRPQIKDNKPKGWTVLSVIRILELPGLEAYNRGNERNLLASFYPWGQQDCLFDWKGGFFRYRKDGTSTGLSVIRIMELPGLETYIRGNERNLLASFYPWGQQDCLFDWKGGFFRYRKVS</sequence>
<keyword evidence="2" id="KW-1185">Reference proteome</keyword>
<protein>
    <submittedName>
        <fullName evidence="1">Uncharacterized protein</fullName>
    </submittedName>
</protein>
<dbReference type="Proteomes" id="UP001054837">
    <property type="component" value="Unassembled WGS sequence"/>
</dbReference>
<evidence type="ECO:0000313" key="1">
    <source>
        <dbReference type="EMBL" id="GIY02062.1"/>
    </source>
</evidence>
<reference evidence="1 2" key="1">
    <citation type="submission" date="2021-06" db="EMBL/GenBank/DDBJ databases">
        <title>Caerostris darwini draft genome.</title>
        <authorList>
            <person name="Kono N."/>
            <person name="Arakawa K."/>
        </authorList>
    </citation>
    <scope>NUCLEOTIDE SEQUENCE [LARGE SCALE GENOMIC DNA]</scope>
</reference>